<sequence>METNKSINRSAVQKNLYNALVKAYNSYKDIIALYGDVDAEPSKGSKSKELKSSSSSKGTQSQPKSSGKSTQAEEPEFEAADTKMQQDQGNESGHIDDQPDNEAAPKHDWFQKPNKPSTADRAWNKLKSIDFIPPQKWISTIAKARQPPRTFKKLMGTPIDFSAYAMNHLKIDNLTQEILVRHAFNLLKGSCKSFAELEYHFEECYKAINDRLDWHNPEGHEYPFDHSKPLPLIKDQRTSSIEDMVPTLWIPVKVAYNKHVVWGTYHWGLKFYEVGLTWVLEEMLFEEINNVLLQVQVKAKIPRLKLCVIKICYFSFSQKKLSNLDVDNRNDLVVGI</sequence>
<feature type="compositionally biased region" description="Basic and acidic residues" evidence="1">
    <location>
        <begin position="40"/>
        <end position="51"/>
    </location>
</feature>
<reference evidence="2" key="2">
    <citation type="submission" date="2022-01" db="EMBL/GenBank/DDBJ databases">
        <authorList>
            <person name="Yamashiro T."/>
            <person name="Shiraishi A."/>
            <person name="Satake H."/>
            <person name="Nakayama K."/>
        </authorList>
    </citation>
    <scope>NUCLEOTIDE SEQUENCE</scope>
</reference>
<feature type="compositionally biased region" description="Low complexity" evidence="1">
    <location>
        <begin position="52"/>
        <end position="70"/>
    </location>
</feature>
<organism evidence="2 3">
    <name type="scientific">Tanacetum coccineum</name>
    <dbReference type="NCBI Taxonomy" id="301880"/>
    <lineage>
        <taxon>Eukaryota</taxon>
        <taxon>Viridiplantae</taxon>
        <taxon>Streptophyta</taxon>
        <taxon>Embryophyta</taxon>
        <taxon>Tracheophyta</taxon>
        <taxon>Spermatophyta</taxon>
        <taxon>Magnoliopsida</taxon>
        <taxon>eudicotyledons</taxon>
        <taxon>Gunneridae</taxon>
        <taxon>Pentapetalae</taxon>
        <taxon>asterids</taxon>
        <taxon>campanulids</taxon>
        <taxon>Asterales</taxon>
        <taxon>Asteraceae</taxon>
        <taxon>Asteroideae</taxon>
        <taxon>Anthemideae</taxon>
        <taxon>Anthemidinae</taxon>
        <taxon>Tanacetum</taxon>
    </lineage>
</organism>
<keyword evidence="3" id="KW-1185">Reference proteome</keyword>
<comment type="caution">
    <text evidence="2">The sequence shown here is derived from an EMBL/GenBank/DDBJ whole genome shotgun (WGS) entry which is preliminary data.</text>
</comment>
<dbReference type="EMBL" id="BQNB010011987">
    <property type="protein sequence ID" value="GJS97744.1"/>
    <property type="molecule type" value="Genomic_DNA"/>
</dbReference>
<feature type="compositionally biased region" description="Basic and acidic residues" evidence="1">
    <location>
        <begin position="93"/>
        <end position="110"/>
    </location>
</feature>
<evidence type="ECO:0000313" key="2">
    <source>
        <dbReference type="EMBL" id="GJS97744.1"/>
    </source>
</evidence>
<reference evidence="2" key="1">
    <citation type="journal article" date="2022" name="Int. J. Mol. Sci.">
        <title>Draft Genome of Tanacetum Coccineum: Genomic Comparison of Closely Related Tanacetum-Family Plants.</title>
        <authorList>
            <person name="Yamashiro T."/>
            <person name="Shiraishi A."/>
            <person name="Nakayama K."/>
            <person name="Satake H."/>
        </authorList>
    </citation>
    <scope>NUCLEOTIDE SEQUENCE</scope>
</reference>
<dbReference type="Proteomes" id="UP001151760">
    <property type="component" value="Unassembled WGS sequence"/>
</dbReference>
<evidence type="ECO:0000313" key="3">
    <source>
        <dbReference type="Proteomes" id="UP001151760"/>
    </source>
</evidence>
<evidence type="ECO:0000256" key="1">
    <source>
        <dbReference type="SAM" id="MobiDB-lite"/>
    </source>
</evidence>
<accession>A0ABQ5A522</accession>
<name>A0ABQ5A522_9ASTR</name>
<feature type="region of interest" description="Disordered" evidence="1">
    <location>
        <begin position="38"/>
        <end position="119"/>
    </location>
</feature>
<gene>
    <name evidence="2" type="ORF">Tco_0804712</name>
</gene>
<protein>
    <submittedName>
        <fullName evidence="2">Uncharacterized protein</fullName>
    </submittedName>
</protein>
<proteinExistence type="predicted"/>